<evidence type="ECO:0000256" key="1">
    <source>
        <dbReference type="ARBA" id="ARBA00004496"/>
    </source>
</evidence>
<evidence type="ECO:0000313" key="11">
    <source>
        <dbReference type="EMBL" id="GBG79988.1"/>
    </source>
</evidence>
<evidence type="ECO:0000256" key="3">
    <source>
        <dbReference type="ARBA" id="ARBA00019114"/>
    </source>
</evidence>
<dbReference type="GO" id="GO:0003676">
    <property type="term" value="F:nucleic acid binding"/>
    <property type="evidence" value="ECO:0007669"/>
    <property type="project" value="InterPro"/>
</dbReference>
<dbReference type="Pfam" id="PF17657">
    <property type="entry name" value="DNA_pol3_finger"/>
    <property type="match status" value="1"/>
</dbReference>
<accession>A0A388LCG7</accession>
<dbReference type="SMART" id="SM00481">
    <property type="entry name" value="POLIIIAc"/>
    <property type="match status" value="1"/>
</dbReference>
<dbReference type="PANTHER" id="PTHR32294">
    <property type="entry name" value="DNA POLYMERASE III SUBUNIT ALPHA"/>
    <property type="match status" value="1"/>
</dbReference>
<dbReference type="GO" id="GO:0003887">
    <property type="term" value="F:DNA-directed DNA polymerase activity"/>
    <property type="evidence" value="ECO:0007669"/>
    <property type="project" value="UniProtKB-KW"/>
</dbReference>
<evidence type="ECO:0000256" key="5">
    <source>
        <dbReference type="ARBA" id="ARBA00022695"/>
    </source>
</evidence>
<keyword evidence="5" id="KW-0548">Nucleotidyltransferase</keyword>
<reference evidence="11 12" key="1">
    <citation type="journal article" date="2018" name="Cell">
        <title>The Chara Genome: Secondary Complexity and Implications for Plant Terrestrialization.</title>
        <authorList>
            <person name="Nishiyama T."/>
            <person name="Sakayama H."/>
            <person name="Vries J.D."/>
            <person name="Buschmann H."/>
            <person name="Saint-Marcoux D."/>
            <person name="Ullrich K.K."/>
            <person name="Haas F.B."/>
            <person name="Vanderstraeten L."/>
            <person name="Becker D."/>
            <person name="Lang D."/>
            <person name="Vosolsobe S."/>
            <person name="Rombauts S."/>
            <person name="Wilhelmsson P.K.I."/>
            <person name="Janitza P."/>
            <person name="Kern R."/>
            <person name="Heyl A."/>
            <person name="Rumpler F."/>
            <person name="Villalobos L.I.A.C."/>
            <person name="Clay J.M."/>
            <person name="Skokan R."/>
            <person name="Toyoda A."/>
            <person name="Suzuki Y."/>
            <person name="Kagoshima H."/>
            <person name="Schijlen E."/>
            <person name="Tajeshwar N."/>
            <person name="Catarino B."/>
            <person name="Hetherington A.J."/>
            <person name="Saltykova A."/>
            <person name="Bonnot C."/>
            <person name="Breuninger H."/>
            <person name="Symeonidi A."/>
            <person name="Radhakrishnan G.V."/>
            <person name="Van Nieuwerburgh F."/>
            <person name="Deforce D."/>
            <person name="Chang C."/>
            <person name="Karol K.G."/>
            <person name="Hedrich R."/>
            <person name="Ulvskov P."/>
            <person name="Glockner G."/>
            <person name="Delwiche C.F."/>
            <person name="Petrasek J."/>
            <person name="Van de Peer Y."/>
            <person name="Friml J."/>
            <person name="Beilby M."/>
            <person name="Dolan L."/>
            <person name="Kohara Y."/>
            <person name="Sugano S."/>
            <person name="Fujiyama A."/>
            <person name="Delaux P.-M."/>
            <person name="Quint M."/>
            <person name="TheiBen G."/>
            <person name="Hagemann M."/>
            <person name="Harholt J."/>
            <person name="Dunand C."/>
            <person name="Zachgo S."/>
            <person name="Langdale J."/>
            <person name="Maumus F."/>
            <person name="Straeten D.V.D."/>
            <person name="Gould S.B."/>
            <person name="Rensing S.A."/>
        </authorList>
    </citation>
    <scope>NUCLEOTIDE SEQUENCE [LARGE SCALE GENOMIC DNA]</scope>
    <source>
        <strain evidence="11 12">S276</strain>
    </source>
</reference>
<dbReference type="InterPro" id="IPR004365">
    <property type="entry name" value="NA-bd_OB_tRNA"/>
</dbReference>
<dbReference type="Proteomes" id="UP000265515">
    <property type="component" value="Unassembled WGS sequence"/>
</dbReference>
<dbReference type="NCBIfam" id="NF004226">
    <property type="entry name" value="PRK05673.1"/>
    <property type="match status" value="1"/>
</dbReference>
<evidence type="ECO:0000256" key="2">
    <source>
        <dbReference type="ARBA" id="ARBA00012417"/>
    </source>
</evidence>
<protein>
    <recommendedName>
        <fullName evidence="3">DNA polymerase III subunit alpha</fullName>
        <ecNumber evidence="2">2.7.7.7</ecNumber>
    </recommendedName>
</protein>
<dbReference type="InterPro" id="IPR011708">
    <property type="entry name" value="DNA_pol3_alpha_NTPase_dom"/>
</dbReference>
<evidence type="ECO:0000256" key="9">
    <source>
        <dbReference type="SAM" id="MobiDB-lite"/>
    </source>
</evidence>
<gene>
    <name evidence="11" type="ORF">CBR_g30249</name>
</gene>
<dbReference type="Pfam" id="PF01336">
    <property type="entry name" value="tRNA_anti-codon"/>
    <property type="match status" value="1"/>
</dbReference>
<evidence type="ECO:0000256" key="8">
    <source>
        <dbReference type="ARBA" id="ARBA00049244"/>
    </source>
</evidence>
<dbReference type="OrthoDB" id="10057707at2759"/>
<evidence type="ECO:0000256" key="7">
    <source>
        <dbReference type="ARBA" id="ARBA00022932"/>
    </source>
</evidence>
<keyword evidence="6" id="KW-0235">DNA replication</keyword>
<dbReference type="NCBIfam" id="TIGR00594">
    <property type="entry name" value="polc"/>
    <property type="match status" value="1"/>
</dbReference>
<dbReference type="Pfam" id="PF14579">
    <property type="entry name" value="HHH_6"/>
    <property type="match status" value="1"/>
</dbReference>
<comment type="catalytic activity">
    <reaction evidence="8">
        <text>DNA(n) + a 2'-deoxyribonucleoside 5'-triphosphate = DNA(n+1) + diphosphate</text>
        <dbReference type="Rhea" id="RHEA:22508"/>
        <dbReference type="Rhea" id="RHEA-COMP:17339"/>
        <dbReference type="Rhea" id="RHEA-COMP:17340"/>
        <dbReference type="ChEBI" id="CHEBI:33019"/>
        <dbReference type="ChEBI" id="CHEBI:61560"/>
        <dbReference type="ChEBI" id="CHEBI:173112"/>
        <dbReference type="EC" id="2.7.7.7"/>
    </reaction>
</comment>
<dbReference type="GO" id="GO:0008408">
    <property type="term" value="F:3'-5' exonuclease activity"/>
    <property type="evidence" value="ECO:0007669"/>
    <property type="project" value="InterPro"/>
</dbReference>
<comment type="caution">
    <text evidence="11">The sequence shown here is derived from an EMBL/GenBank/DDBJ whole genome shotgun (WGS) entry which is preliminary data.</text>
</comment>
<dbReference type="Gene3D" id="1.10.10.1600">
    <property type="entry name" value="Bacterial DNA polymerase III alpha subunit, thumb domain"/>
    <property type="match status" value="1"/>
</dbReference>
<sequence>MALSACLLLQQGICFPPRLQTTTPMPLRKARDCCFCILGHAAGGFPLTSAANECRENVLGCAKRCPVGGGVGKGGYILLSSAGNGGQHQGRGGRWHAVDAAGVWSDGSDVAAEPMTSSFSTLPPYVPLHVHSDFSLLDGASQLPGLVQRAKELGMEAVALTDHGVLYGSLQLVKLCRAADIKPIIGNEMYVIHGDYRERHKWIKRYHVLVLAKNNVGYQNLVRLTTISHLEGMQGYGIFARPCINRELLEKYSEGLIVCSGCRAAEVPQALLNGDMQEAHRTVAWYKEVFGADYYLEIQDHGTPENRVINRGLERLAEDLDVKLVATNDSHFTYCRDAAAHDALLCIQTGKKLSDTKRMKYTGQEYLKSSEEMCQLFQDHLPVSTIRTAVGNTAEIAAKVEEYALLSEPRLPNFVVPPGHDESSFLEVAAWQGLCDKLNCKSRAQVPKIYATRLAKELSVIHSQGFSAYFLVVWDIVQFARCKKIPVGPGRGSAAGSLVAFALGIISIDPVRHGLLFERFLNEERKSLPDIDTDFCFERRDEVIEYVTKKYGDGRVAQIVTFNRLTSKAVLKDVGRVLGKSYAEADALAKLVPVVRGKPAKLAALVGENSPSMEFRQRCIENPEVREWVAMAMRLEGTHKTFGVHAAGVVISPASFPLSGAVPLQRALGNEGALVTQYAMDDVEALGLLKMDLLGLKNLTCIAKTYELVASAAGYGVDLPPMENLPCDDAKTFALLARGELDGVFQLETSSGMRKVVMDLAPSCLEDIFAILALYRPGPLDAGLTFEFIDRKHGRKEVQYDTPALEPILRETYGVLLYQEQIMRMAQELAGYSLGQADLLRRAMGKKKAAEMEAHRNRFVEGAVQRDVDRAVAEKLFEQMVKFAEYCFNKSHSAAYGYITYVTAYLKANFPVAYMAALLSCATGNPDKVQQYIAACQGMGIQLLPPCVNSSGTEFTIDCCRKSFAPKEKNTIANGERSSRVGAIRFGLVAVRHVGEAAVEAILEARSGGDFQSLSELCERVDTSRVSKRALEALAHCGALDCLDQRARRTGGPANRRQLISCLDDAWSRANRRAKERATGQGSLFDIVLGGGGERRQHGGDPSPQQVKGPVLTEGKAIGWEAEKSGEVENMMLPRAETSSAEDDAAVVPVEDFSNDEKLKFEKELLGFYVSEHPVGVLLDRLPKWFQPLRLSDWDEVSDGSLVTVVVVLSEVKEKMTKTGKRMAILQVEDCTGRMDAVVFPNVFERCGTLLAEDARVLIWGTLDRRGGGGGEGDANAAIMVKGVVEAEKAEVLCIYLTVEDASDLANQQQIRYLLTNEKRHHGGSGGWGGVGLEKAGGGGGWGRDTLPTTPVVAIIVEQPPSNAWMAEEAYQGNGVARRGVQQRRQERHHQEDKGERELAELGKMWVSEFNVHAEDSMVVRFGVNFNVRDALQAAERLGRAGFTAAVFPLFRDGECGRLPAARSDDRDETVYAGPGFPSESGVTGVRTGGDSRNATLLLLSAAMLERQLGKIVLIRGYRGIRRQDWCVAVTPLIEVL</sequence>
<dbReference type="CDD" id="cd12113">
    <property type="entry name" value="PHP_PolIIIA_DnaE3"/>
    <property type="match status" value="1"/>
</dbReference>
<dbReference type="PANTHER" id="PTHR32294:SF0">
    <property type="entry name" value="DNA POLYMERASE III SUBUNIT ALPHA"/>
    <property type="match status" value="1"/>
</dbReference>
<dbReference type="InterPro" id="IPR040982">
    <property type="entry name" value="DNA_pol3_finger"/>
</dbReference>
<dbReference type="InterPro" id="IPR004805">
    <property type="entry name" value="DnaE2/DnaE/PolC"/>
</dbReference>
<dbReference type="Gene3D" id="3.20.20.140">
    <property type="entry name" value="Metal-dependent hydrolases"/>
    <property type="match status" value="1"/>
</dbReference>
<feature type="domain" description="Polymerase/histidinol phosphatase N-terminal" evidence="10">
    <location>
        <begin position="126"/>
        <end position="193"/>
    </location>
</feature>
<dbReference type="InterPro" id="IPR029460">
    <property type="entry name" value="DNAPol_HHH"/>
</dbReference>
<dbReference type="EC" id="2.7.7.7" evidence="2"/>
<dbReference type="GO" id="GO:0006260">
    <property type="term" value="P:DNA replication"/>
    <property type="evidence" value="ECO:0007669"/>
    <property type="project" value="UniProtKB-KW"/>
</dbReference>
<keyword evidence="4" id="KW-0808">Transferase</keyword>
<evidence type="ECO:0000313" key="12">
    <source>
        <dbReference type="Proteomes" id="UP000265515"/>
    </source>
</evidence>
<proteinExistence type="predicted"/>
<dbReference type="SUPFAM" id="SSF89550">
    <property type="entry name" value="PHP domain-like"/>
    <property type="match status" value="1"/>
</dbReference>
<dbReference type="Gene3D" id="1.10.150.870">
    <property type="match status" value="1"/>
</dbReference>
<dbReference type="GO" id="GO:0005737">
    <property type="term" value="C:cytoplasm"/>
    <property type="evidence" value="ECO:0007669"/>
    <property type="project" value="UniProtKB-SubCell"/>
</dbReference>
<dbReference type="STRING" id="69332.A0A388LCG7"/>
<dbReference type="InterPro" id="IPR003141">
    <property type="entry name" value="Pol/His_phosphatase_N"/>
</dbReference>
<dbReference type="InterPro" id="IPR041931">
    <property type="entry name" value="DNA_pol3_alpha_thumb_dom"/>
</dbReference>
<dbReference type="Pfam" id="PF02811">
    <property type="entry name" value="PHP"/>
    <property type="match status" value="1"/>
</dbReference>
<comment type="subcellular location">
    <subcellularLocation>
        <location evidence="1">Cytoplasm</location>
    </subcellularLocation>
</comment>
<dbReference type="EMBL" id="BFEA01000333">
    <property type="protein sequence ID" value="GBG79988.1"/>
    <property type="molecule type" value="Genomic_DNA"/>
</dbReference>
<keyword evidence="12" id="KW-1185">Reference proteome</keyword>
<organism evidence="11 12">
    <name type="scientific">Chara braunii</name>
    <name type="common">Braun's stonewort</name>
    <dbReference type="NCBI Taxonomy" id="69332"/>
    <lineage>
        <taxon>Eukaryota</taxon>
        <taxon>Viridiplantae</taxon>
        <taxon>Streptophyta</taxon>
        <taxon>Charophyceae</taxon>
        <taxon>Charales</taxon>
        <taxon>Characeae</taxon>
        <taxon>Chara</taxon>
    </lineage>
</organism>
<evidence type="ECO:0000256" key="4">
    <source>
        <dbReference type="ARBA" id="ARBA00022679"/>
    </source>
</evidence>
<feature type="region of interest" description="Disordered" evidence="9">
    <location>
        <begin position="1091"/>
        <end position="1110"/>
    </location>
</feature>
<keyword evidence="7" id="KW-0239">DNA-directed DNA polymerase</keyword>
<dbReference type="Pfam" id="PF07733">
    <property type="entry name" value="DNA_pol3_alpha"/>
    <property type="match status" value="1"/>
</dbReference>
<dbReference type="InterPro" id="IPR016195">
    <property type="entry name" value="Pol/histidinol_Pase-like"/>
</dbReference>
<dbReference type="Gramene" id="GBG79988">
    <property type="protein sequence ID" value="GBG79988"/>
    <property type="gene ID" value="CBR_g30249"/>
</dbReference>
<name>A0A388LCG7_CHABU</name>
<evidence type="ECO:0000256" key="6">
    <source>
        <dbReference type="ARBA" id="ARBA00022705"/>
    </source>
</evidence>
<evidence type="ECO:0000259" key="10">
    <source>
        <dbReference type="SMART" id="SM00481"/>
    </source>
</evidence>
<dbReference type="CDD" id="cd04485">
    <property type="entry name" value="DnaE_OBF"/>
    <property type="match status" value="1"/>
</dbReference>
<dbReference type="InterPro" id="IPR004013">
    <property type="entry name" value="PHP_dom"/>
</dbReference>